<protein>
    <submittedName>
        <fullName evidence="3">AAA-16 domain-containing protein</fullName>
    </submittedName>
</protein>
<accession>A0A9P3GKV4</accession>
<dbReference type="Proteomes" id="UP000703269">
    <property type="component" value="Unassembled WGS sequence"/>
</dbReference>
<dbReference type="AlphaFoldDB" id="A0A9P3GKV4"/>
<organism evidence="3 4">
    <name type="scientific">Phanerochaete sordida</name>
    <dbReference type="NCBI Taxonomy" id="48140"/>
    <lineage>
        <taxon>Eukaryota</taxon>
        <taxon>Fungi</taxon>
        <taxon>Dikarya</taxon>
        <taxon>Basidiomycota</taxon>
        <taxon>Agaricomycotina</taxon>
        <taxon>Agaricomycetes</taxon>
        <taxon>Polyporales</taxon>
        <taxon>Phanerochaetaceae</taxon>
        <taxon>Phanerochaete</taxon>
    </lineage>
</organism>
<proteinExistence type="predicted"/>
<evidence type="ECO:0000259" key="2">
    <source>
        <dbReference type="Pfam" id="PF24883"/>
    </source>
</evidence>
<reference evidence="3 4" key="1">
    <citation type="submission" date="2021-08" db="EMBL/GenBank/DDBJ databases">
        <title>Draft Genome Sequence of Phanerochaete sordida strain YK-624.</title>
        <authorList>
            <person name="Mori T."/>
            <person name="Dohra H."/>
            <person name="Suzuki T."/>
            <person name="Kawagishi H."/>
            <person name="Hirai H."/>
        </authorList>
    </citation>
    <scope>NUCLEOTIDE SEQUENCE [LARGE SCALE GENOMIC DNA]</scope>
    <source>
        <strain evidence="3 4">YK-624</strain>
    </source>
</reference>
<dbReference type="EMBL" id="BPQB01000064">
    <property type="protein sequence ID" value="GJE96846.1"/>
    <property type="molecule type" value="Genomic_DNA"/>
</dbReference>
<dbReference type="Pfam" id="PF24883">
    <property type="entry name" value="NPHP3_N"/>
    <property type="match status" value="1"/>
</dbReference>
<evidence type="ECO:0000313" key="4">
    <source>
        <dbReference type="Proteomes" id="UP000703269"/>
    </source>
</evidence>
<dbReference type="SUPFAM" id="SSF52540">
    <property type="entry name" value="P-loop containing nucleoside triphosphate hydrolases"/>
    <property type="match status" value="1"/>
</dbReference>
<evidence type="ECO:0000313" key="3">
    <source>
        <dbReference type="EMBL" id="GJE96846.1"/>
    </source>
</evidence>
<dbReference type="InterPro" id="IPR027417">
    <property type="entry name" value="P-loop_NTPase"/>
</dbReference>
<gene>
    <name evidence="3" type="ORF">PsYK624_130530</name>
</gene>
<evidence type="ECO:0000256" key="1">
    <source>
        <dbReference type="ARBA" id="ARBA00022737"/>
    </source>
</evidence>
<keyword evidence="4" id="KW-1185">Reference proteome</keyword>
<dbReference type="InterPro" id="IPR056884">
    <property type="entry name" value="NPHP3-like_N"/>
</dbReference>
<sequence length="835" mass="92768">MDGAFNIARYIDMEFLLWEDLAKRRLDGTMLPNMLKAAEKMAKTVDAIRGKPFEDVVLVTFCRSSIRLNCVLQETDSKIKDVLRFDLHGEPIGASDHFRHMIASSKELQAREQDLLSAIAQVQNQASGLRSRKGSRVIDLIGSLIRTRADNDAILKGMTEKIDSSAALFQAGASTAIDECISSVANLQQRKEEFRLAEQAAQFIERISSGAGSYHAADDAQHGSDPAASMQEDIAADVKQWLSGSKHVYLLTGEPNTGKSQNARGLCHYLSAARSSTAKLGGSFFLAPGDEDLESLQFALLSLSYQVAPPFRTMIVDDIREFLYCGEDVQLRHAAIDLLPKCLVAASSGAQATTVLVLDGIDQCSESLEVPGLLRRLLAFVREFPWLFLFIAACPRPNVMAVLAHPTVSDIVYHRQLDDDIERWHGNPAEYFQYTLPRIPAYKDYSNIHPNTLRELSQLANGDIRFAQLAMRYLHAENRRPEARLNRLRSIANSDSPLEALYIHQLETLAPFLSPDRPRFPRTLLRFVAHTGCSLTPDEISSFAHEISADDVIRTVDDFRAVLTIDTSWKIVPHDVSFSRFLRNMNRKGELPFGLQADGALHAASICIAAISNTSPVTAIPRLLPPPNLLPRDGRPQPTIPFMSLWPRYLSESRPSADPDLILQLDAFVPSLPLAMYAWVVEPFDAHCAASIVARYLVTPHVDLEEVDDVLEKTLSIRRRIISDFYAFVCYVQLRRDRGDQHIFAADIIQAIAEGCQDKIVYCNTGLHGPGDLTFTFNLEAEAYQGHVSVGADSLQSYKSITEDFLTQMQNAEQVGNGPSTPGLLEGTFRAALWT</sequence>
<name>A0A9P3GKV4_9APHY</name>
<feature type="domain" description="Nephrocystin 3-like N-terminal" evidence="2">
    <location>
        <begin position="237"/>
        <end position="377"/>
    </location>
</feature>
<keyword evidence="1" id="KW-0677">Repeat</keyword>
<comment type="caution">
    <text evidence="3">The sequence shown here is derived from an EMBL/GenBank/DDBJ whole genome shotgun (WGS) entry which is preliminary data.</text>
</comment>
<dbReference type="OrthoDB" id="7464126at2759"/>